<evidence type="ECO:0000313" key="9">
    <source>
        <dbReference type="EMBL" id="SHJ35775.1"/>
    </source>
</evidence>
<keyword evidence="10" id="KW-1185">Reference proteome</keyword>
<evidence type="ECO:0000256" key="3">
    <source>
        <dbReference type="ARBA" id="ARBA00022670"/>
    </source>
</evidence>
<dbReference type="AlphaFoldDB" id="A0A1M6IMW2"/>
<feature type="transmembrane region" description="Helical" evidence="8">
    <location>
        <begin position="27"/>
        <end position="48"/>
    </location>
</feature>
<gene>
    <name evidence="9" type="ORF">SAMN02745176_03329</name>
</gene>
<accession>A0A1M6IMW2</accession>
<evidence type="ECO:0000313" key="10">
    <source>
        <dbReference type="Proteomes" id="UP000184442"/>
    </source>
</evidence>
<keyword evidence="2" id="KW-0673">Quorum sensing</keyword>
<dbReference type="InterPro" id="IPR006741">
    <property type="entry name" value="AgrB"/>
</dbReference>
<feature type="transmembrane region" description="Helical" evidence="8">
    <location>
        <begin position="79"/>
        <end position="98"/>
    </location>
</feature>
<feature type="transmembrane region" description="Helical" evidence="8">
    <location>
        <begin position="170"/>
        <end position="189"/>
    </location>
</feature>
<keyword evidence="3" id="KW-0645">Protease</keyword>
<dbReference type="GO" id="GO:0009372">
    <property type="term" value="P:quorum sensing"/>
    <property type="evidence" value="ECO:0007669"/>
    <property type="project" value="UniProtKB-KW"/>
</dbReference>
<keyword evidence="1" id="KW-1003">Cell membrane</keyword>
<evidence type="ECO:0000256" key="5">
    <source>
        <dbReference type="ARBA" id="ARBA00022801"/>
    </source>
</evidence>
<dbReference type="GO" id="GO:0006508">
    <property type="term" value="P:proteolysis"/>
    <property type="evidence" value="ECO:0007669"/>
    <property type="project" value="UniProtKB-KW"/>
</dbReference>
<evidence type="ECO:0000256" key="1">
    <source>
        <dbReference type="ARBA" id="ARBA00022475"/>
    </source>
</evidence>
<name>A0A1M6IMW2_9FIRM</name>
<protein>
    <submittedName>
        <fullName evidence="9">Accessory gene regulator B</fullName>
    </submittedName>
</protein>
<reference evidence="9 10" key="1">
    <citation type="submission" date="2016-11" db="EMBL/GenBank/DDBJ databases">
        <authorList>
            <person name="Jaros S."/>
            <person name="Januszkiewicz K."/>
            <person name="Wedrychowicz H."/>
        </authorList>
    </citation>
    <scope>NUCLEOTIDE SEQUENCE [LARGE SCALE GENOMIC DNA]</scope>
    <source>
        <strain evidence="9 10">DSM 19022</strain>
    </source>
</reference>
<dbReference type="EMBL" id="FQZS01000035">
    <property type="protein sequence ID" value="SHJ35775.1"/>
    <property type="molecule type" value="Genomic_DNA"/>
</dbReference>
<dbReference type="Pfam" id="PF04647">
    <property type="entry name" value="AgrB"/>
    <property type="match status" value="1"/>
</dbReference>
<keyword evidence="5" id="KW-0378">Hydrolase</keyword>
<feature type="transmembrane region" description="Helical" evidence="8">
    <location>
        <begin position="105"/>
        <end position="125"/>
    </location>
</feature>
<evidence type="ECO:0000256" key="7">
    <source>
        <dbReference type="ARBA" id="ARBA00023136"/>
    </source>
</evidence>
<keyword evidence="4 8" id="KW-0812">Transmembrane</keyword>
<evidence type="ECO:0000256" key="4">
    <source>
        <dbReference type="ARBA" id="ARBA00022692"/>
    </source>
</evidence>
<sequence>MFIDSISKTISQKMLDASIISIEDKDIYYYGLQLIVSTIVKGMGLLIIALLFDKVVEALIFIGAFGLLRINAGGFHLDTYFKCFVVTSAFMMLCIWIGNMIPLSIAPYIIICCLAMTALFILLYAPVDNPNRPLNGKEYKKFRVRSLYIMYFFAITIILVCFIKTELYKYMCIASLSILFEGITLLPVWKR</sequence>
<proteinExistence type="predicted"/>
<dbReference type="RefSeq" id="WP_073027767.1">
    <property type="nucleotide sequence ID" value="NZ_FQZS01000035.1"/>
</dbReference>
<dbReference type="OrthoDB" id="9815055at2"/>
<organism evidence="9 10">
    <name type="scientific">Lutispora thermophila DSM 19022</name>
    <dbReference type="NCBI Taxonomy" id="1122184"/>
    <lineage>
        <taxon>Bacteria</taxon>
        <taxon>Bacillati</taxon>
        <taxon>Bacillota</taxon>
        <taxon>Clostridia</taxon>
        <taxon>Lutisporales</taxon>
        <taxon>Lutisporaceae</taxon>
        <taxon>Lutispora</taxon>
    </lineage>
</organism>
<feature type="transmembrane region" description="Helical" evidence="8">
    <location>
        <begin position="55"/>
        <end position="73"/>
    </location>
</feature>
<evidence type="ECO:0000256" key="6">
    <source>
        <dbReference type="ARBA" id="ARBA00022989"/>
    </source>
</evidence>
<dbReference type="GO" id="GO:0008233">
    <property type="term" value="F:peptidase activity"/>
    <property type="evidence" value="ECO:0007669"/>
    <property type="project" value="UniProtKB-KW"/>
</dbReference>
<dbReference type="SMART" id="SM00793">
    <property type="entry name" value="AgrB"/>
    <property type="match status" value="1"/>
</dbReference>
<dbReference type="STRING" id="1122184.SAMN02745176_03329"/>
<dbReference type="Proteomes" id="UP000184442">
    <property type="component" value="Unassembled WGS sequence"/>
</dbReference>
<keyword evidence="6 8" id="KW-1133">Transmembrane helix</keyword>
<dbReference type="GO" id="GO:0016020">
    <property type="term" value="C:membrane"/>
    <property type="evidence" value="ECO:0007669"/>
    <property type="project" value="InterPro"/>
</dbReference>
<evidence type="ECO:0000256" key="2">
    <source>
        <dbReference type="ARBA" id="ARBA00022654"/>
    </source>
</evidence>
<evidence type="ECO:0000256" key="8">
    <source>
        <dbReference type="SAM" id="Phobius"/>
    </source>
</evidence>
<keyword evidence="7 8" id="KW-0472">Membrane</keyword>
<feature type="transmembrane region" description="Helical" evidence="8">
    <location>
        <begin position="145"/>
        <end position="163"/>
    </location>
</feature>